<protein>
    <submittedName>
        <fullName evidence="1">Uncharacterized protein</fullName>
    </submittedName>
</protein>
<organism evidence="1 2">
    <name type="scientific">Pocillopora damicornis</name>
    <name type="common">Cauliflower coral</name>
    <name type="synonym">Millepora damicornis</name>
    <dbReference type="NCBI Taxonomy" id="46731"/>
    <lineage>
        <taxon>Eukaryota</taxon>
        <taxon>Metazoa</taxon>
        <taxon>Cnidaria</taxon>
        <taxon>Anthozoa</taxon>
        <taxon>Hexacorallia</taxon>
        <taxon>Scleractinia</taxon>
        <taxon>Astrocoeniina</taxon>
        <taxon>Pocilloporidae</taxon>
        <taxon>Pocillopora</taxon>
    </lineage>
</organism>
<accession>A0A3M6TGC4</accession>
<keyword evidence="2" id="KW-1185">Reference proteome</keyword>
<sequence length="121" mass="14232">VAELKTKYKLEFEAIMQPQRTATGYRIEPARLVECLHYLYYWLPKEQWWHLYGDGRKYGKKDTVLMAISNVNNEQKLNGIKFQSPKEMWPIHIFHYMDSRRNLELNIGDGHGGPGICTLTC</sequence>
<feature type="non-terminal residue" evidence="1">
    <location>
        <position position="1"/>
    </location>
</feature>
<evidence type="ECO:0000313" key="1">
    <source>
        <dbReference type="EMBL" id="RMX40381.1"/>
    </source>
</evidence>
<dbReference type="AlphaFoldDB" id="A0A3M6TGC4"/>
<dbReference type="Proteomes" id="UP000275408">
    <property type="component" value="Unassembled WGS sequence"/>
</dbReference>
<evidence type="ECO:0000313" key="2">
    <source>
        <dbReference type="Proteomes" id="UP000275408"/>
    </source>
</evidence>
<comment type="caution">
    <text evidence="1">The sequence shown here is derived from an EMBL/GenBank/DDBJ whole genome shotgun (WGS) entry which is preliminary data.</text>
</comment>
<dbReference type="EMBL" id="RCHS01003654">
    <property type="protein sequence ID" value="RMX40381.1"/>
    <property type="molecule type" value="Genomic_DNA"/>
</dbReference>
<proteinExistence type="predicted"/>
<name>A0A3M6TGC4_POCDA</name>
<reference evidence="1 2" key="1">
    <citation type="journal article" date="2018" name="Sci. Rep.">
        <title>Comparative analysis of the Pocillopora damicornis genome highlights role of immune system in coral evolution.</title>
        <authorList>
            <person name="Cunning R."/>
            <person name="Bay R.A."/>
            <person name="Gillette P."/>
            <person name="Baker A.C."/>
            <person name="Traylor-Knowles N."/>
        </authorList>
    </citation>
    <scope>NUCLEOTIDE SEQUENCE [LARGE SCALE GENOMIC DNA]</scope>
    <source>
        <strain evidence="1">RSMAS</strain>
        <tissue evidence="1">Whole animal</tissue>
    </source>
</reference>
<gene>
    <name evidence="1" type="ORF">pdam_00025162</name>
</gene>